<comment type="cofactor">
    <cofactor evidence="1 5 7 8">
        <name>pyridoxal 5'-phosphate</name>
        <dbReference type="ChEBI" id="CHEBI:597326"/>
    </cofactor>
</comment>
<dbReference type="PANTHER" id="PTHR43727">
    <property type="entry name" value="DIAMINOPIMELATE DECARBOXYLASE"/>
    <property type="match status" value="1"/>
</dbReference>
<dbReference type="Gene3D" id="2.40.37.10">
    <property type="entry name" value="Lyase, Ornithine Decarboxylase, Chain A, domain 1"/>
    <property type="match status" value="1"/>
</dbReference>
<protein>
    <recommendedName>
        <fullName evidence="5 6">Diaminopimelate decarboxylase</fullName>
        <shortName evidence="5">DAP decarboxylase</shortName>
        <shortName evidence="5">DAPDC</shortName>
        <ecNumber evidence="5 6">4.1.1.20</ecNumber>
    </recommendedName>
</protein>
<keyword evidence="4 5" id="KW-0456">Lyase</keyword>
<dbReference type="NCBIfam" id="TIGR01048">
    <property type="entry name" value="lysA"/>
    <property type="match status" value="1"/>
</dbReference>
<dbReference type="PROSITE" id="PS00878">
    <property type="entry name" value="ODR_DC_2_1"/>
    <property type="match status" value="1"/>
</dbReference>
<evidence type="ECO:0000256" key="2">
    <source>
        <dbReference type="ARBA" id="ARBA00022793"/>
    </source>
</evidence>
<sequence>MPTADATDLRFRLTEEQARRLATEFGTPLYVLDETSLRERIREFVVAARRAYANSQVSYASKANSTLAVLAIAHQEGCSIDVASEGEFRAALAAGVPPQACHLHGNNKSRQELSFAIEHGIGAIVIDHFDEIEMLKALASKAPQCPQVLLRLAPGVDPKTHEKIATGQADTKFGFNIADGAALRAVEQTLRANLPLAGFHCHVGSQLMDSEAQTSGAELIARFAIEAKATLGFVATVLNVGGGLGVRYTDSDRPEPVDLFCQNIAATVRATLKGSGIDPILIFEPGRSLVAESGVTLYTVGVVKTVLVSAGKTRTYVAVDGGLSDNPRPAIYGARYSIERVAPPSAGPMRVVTVSGRHCETDRLIAEASLPEDIAPGNLVQVLTTGAYASSMASNYNRYPRPATVLVRPDGEFCTVQVRETFDSMLAREVVPEDLRRKG</sequence>
<dbReference type="PRINTS" id="PR01179">
    <property type="entry name" value="ODADCRBXLASE"/>
</dbReference>
<dbReference type="InterPro" id="IPR002986">
    <property type="entry name" value="DAP_deCOOHase_LysA"/>
</dbReference>
<dbReference type="Proteomes" id="UP000662873">
    <property type="component" value="Chromosome"/>
</dbReference>
<organism evidence="10 11">
    <name type="scientific">Candidatus Nitrosymbiomonas proteolyticus</name>
    <dbReference type="NCBI Taxonomy" id="2608984"/>
    <lineage>
        <taxon>Bacteria</taxon>
        <taxon>Bacillati</taxon>
        <taxon>Armatimonadota</taxon>
        <taxon>Armatimonadota incertae sedis</taxon>
        <taxon>Candidatus Nitrosymbiomonas</taxon>
    </lineage>
</organism>
<dbReference type="KEGG" id="npy:NPRO_00400"/>
<name>A0A809RDI1_9BACT</name>
<dbReference type="InterPro" id="IPR000183">
    <property type="entry name" value="Orn/DAP/Arg_de-COase"/>
</dbReference>
<proteinExistence type="inferred from homology"/>
<comment type="pathway">
    <text evidence="5 8">Amino-acid biosynthesis; L-lysine biosynthesis via DAP pathway; L-lysine from DL-2,6-diaminopimelate: step 1/1.</text>
</comment>
<evidence type="ECO:0000256" key="6">
    <source>
        <dbReference type="NCBIfam" id="TIGR01048"/>
    </source>
</evidence>
<feature type="binding site" evidence="5">
    <location>
        <position position="388"/>
    </location>
    <ligand>
        <name>pyridoxal 5'-phosphate</name>
        <dbReference type="ChEBI" id="CHEBI:597326"/>
    </ligand>
</feature>
<dbReference type="Gene3D" id="3.20.20.10">
    <property type="entry name" value="Alanine racemase"/>
    <property type="match status" value="1"/>
</dbReference>
<keyword evidence="5 8" id="KW-0457">Lysine biosynthesis</keyword>
<dbReference type="InterPro" id="IPR009006">
    <property type="entry name" value="Ala_racemase/Decarboxylase_C"/>
</dbReference>
<comment type="catalytic activity">
    <reaction evidence="5 8">
        <text>meso-2,6-diaminopimelate + H(+) = L-lysine + CO2</text>
        <dbReference type="Rhea" id="RHEA:15101"/>
        <dbReference type="ChEBI" id="CHEBI:15378"/>
        <dbReference type="ChEBI" id="CHEBI:16526"/>
        <dbReference type="ChEBI" id="CHEBI:32551"/>
        <dbReference type="ChEBI" id="CHEBI:57791"/>
        <dbReference type="EC" id="4.1.1.20"/>
    </reaction>
</comment>
<dbReference type="AlphaFoldDB" id="A0A809RDI1"/>
<comment type="similarity">
    <text evidence="5">Belongs to the Orn/Lys/Arg decarboxylase class-II family. LysA subfamily.</text>
</comment>
<dbReference type="UniPathway" id="UPA00034">
    <property type="reaction ID" value="UER00027"/>
</dbReference>
<dbReference type="GO" id="GO:0008836">
    <property type="term" value="F:diaminopimelate decarboxylase activity"/>
    <property type="evidence" value="ECO:0007669"/>
    <property type="project" value="UniProtKB-UniRule"/>
</dbReference>
<dbReference type="EMBL" id="AP021858">
    <property type="protein sequence ID" value="BBO22445.1"/>
    <property type="molecule type" value="Genomic_DNA"/>
</dbReference>
<dbReference type="GO" id="GO:0030170">
    <property type="term" value="F:pyridoxal phosphate binding"/>
    <property type="evidence" value="ECO:0007669"/>
    <property type="project" value="UniProtKB-UniRule"/>
</dbReference>
<feature type="binding site" evidence="5">
    <location>
        <position position="243"/>
    </location>
    <ligand>
        <name>pyridoxal 5'-phosphate</name>
        <dbReference type="ChEBI" id="CHEBI:597326"/>
    </ligand>
</feature>
<dbReference type="Pfam" id="PF02784">
    <property type="entry name" value="Orn_Arg_deC_N"/>
    <property type="match status" value="1"/>
</dbReference>
<feature type="binding site" evidence="5">
    <location>
        <position position="360"/>
    </location>
    <ligand>
        <name>substrate</name>
    </ligand>
</feature>
<dbReference type="InterPro" id="IPR022644">
    <property type="entry name" value="De-COase2_N"/>
</dbReference>
<evidence type="ECO:0000313" key="11">
    <source>
        <dbReference type="Proteomes" id="UP000662873"/>
    </source>
</evidence>
<dbReference type="SUPFAM" id="SSF51419">
    <property type="entry name" value="PLP-binding barrel"/>
    <property type="match status" value="1"/>
</dbReference>
<feature type="domain" description="Orn/DAP/Arg decarboxylase 2 N-terminal" evidence="9">
    <location>
        <begin position="40"/>
        <end position="291"/>
    </location>
</feature>
<keyword evidence="2 5" id="KW-0210">Decarboxylase</keyword>
<keyword evidence="3 5" id="KW-0663">Pyridoxal phosphate</keyword>
<dbReference type="EC" id="4.1.1.20" evidence="5 6"/>
<dbReference type="PANTHER" id="PTHR43727:SF2">
    <property type="entry name" value="GROUP IV DECARBOXYLASE"/>
    <property type="match status" value="1"/>
</dbReference>
<dbReference type="InterPro" id="IPR029066">
    <property type="entry name" value="PLP-binding_barrel"/>
</dbReference>
<feature type="modified residue" description="N6-(pyridoxal phosphate)lysine" evidence="5 7">
    <location>
        <position position="62"/>
    </location>
</feature>
<comment type="subunit">
    <text evidence="5">Homodimer.</text>
</comment>
<dbReference type="PRINTS" id="PR01181">
    <property type="entry name" value="DAPDCRBXLASE"/>
</dbReference>
<dbReference type="SUPFAM" id="SSF50621">
    <property type="entry name" value="Alanine racemase C-terminal domain-like"/>
    <property type="match status" value="1"/>
</dbReference>
<comment type="function">
    <text evidence="5">Specifically catalyzes the decarboxylation of meso-diaminopimelate (meso-DAP) to L-lysine.</text>
</comment>
<evidence type="ECO:0000256" key="7">
    <source>
        <dbReference type="PIRSR" id="PIRSR600183-50"/>
    </source>
</evidence>
<feature type="binding site" evidence="5">
    <location>
        <position position="332"/>
    </location>
    <ligand>
        <name>substrate</name>
    </ligand>
</feature>
<dbReference type="FunFam" id="3.20.20.10:FF:000003">
    <property type="entry name" value="Diaminopimelate decarboxylase"/>
    <property type="match status" value="1"/>
</dbReference>
<dbReference type="CDD" id="cd06828">
    <property type="entry name" value="PLPDE_III_DapDC"/>
    <property type="match status" value="1"/>
</dbReference>
<dbReference type="GO" id="GO:0009089">
    <property type="term" value="P:lysine biosynthetic process via diaminopimelate"/>
    <property type="evidence" value="ECO:0007669"/>
    <property type="project" value="UniProtKB-UniRule"/>
</dbReference>
<evidence type="ECO:0000256" key="5">
    <source>
        <dbReference type="HAMAP-Rule" id="MF_02120"/>
    </source>
</evidence>
<reference evidence="10" key="1">
    <citation type="journal article" name="DNA Res.">
        <title>The physiological potential of anammox bacteria as revealed by their core genome structure.</title>
        <authorList>
            <person name="Okubo T."/>
            <person name="Toyoda A."/>
            <person name="Fukuhara K."/>
            <person name="Uchiyama I."/>
            <person name="Harigaya Y."/>
            <person name="Kuroiwa M."/>
            <person name="Suzuki T."/>
            <person name="Murakami Y."/>
            <person name="Suwa Y."/>
            <person name="Takami H."/>
        </authorList>
    </citation>
    <scope>NUCLEOTIDE SEQUENCE</scope>
    <source>
        <strain evidence="10">317325-2</strain>
    </source>
</reference>
<feature type="binding site" evidence="5">
    <location>
        <position position="328"/>
    </location>
    <ligand>
        <name>substrate</name>
    </ligand>
</feature>
<keyword evidence="5" id="KW-0028">Amino-acid biosynthesis</keyword>
<dbReference type="InterPro" id="IPR022653">
    <property type="entry name" value="De-COase2_pyr-phos_BS"/>
</dbReference>
<feature type="binding site" evidence="5">
    <location>
        <position position="287"/>
    </location>
    <ligand>
        <name>substrate</name>
    </ligand>
</feature>
<evidence type="ECO:0000259" key="9">
    <source>
        <dbReference type="Pfam" id="PF02784"/>
    </source>
</evidence>
<evidence type="ECO:0000256" key="1">
    <source>
        <dbReference type="ARBA" id="ARBA00001933"/>
    </source>
</evidence>
<evidence type="ECO:0000256" key="4">
    <source>
        <dbReference type="ARBA" id="ARBA00023239"/>
    </source>
</evidence>
<accession>A0A809RDI1</accession>
<evidence type="ECO:0000256" key="3">
    <source>
        <dbReference type="ARBA" id="ARBA00022898"/>
    </source>
</evidence>
<feature type="binding site" evidence="5">
    <location>
        <begin position="284"/>
        <end position="287"/>
    </location>
    <ligand>
        <name>pyridoxal 5'-phosphate</name>
        <dbReference type="ChEBI" id="CHEBI:597326"/>
    </ligand>
</feature>
<dbReference type="HAMAP" id="MF_02120">
    <property type="entry name" value="LysA"/>
    <property type="match status" value="1"/>
</dbReference>
<evidence type="ECO:0000256" key="8">
    <source>
        <dbReference type="RuleBase" id="RU003738"/>
    </source>
</evidence>
<feature type="binding site" evidence="5">
    <location>
        <position position="388"/>
    </location>
    <ligand>
        <name>substrate</name>
    </ligand>
</feature>
<feature type="active site" description="Proton donor" evidence="7">
    <location>
        <position position="359"/>
    </location>
</feature>
<evidence type="ECO:0000313" key="10">
    <source>
        <dbReference type="EMBL" id="BBO22445.1"/>
    </source>
</evidence>
<gene>
    <name evidence="5" type="primary">lysA</name>
    <name evidence="10" type="ORF">NPRO_00400</name>
</gene>